<feature type="domain" description="B30.2/SPRY" evidence="9">
    <location>
        <begin position="302"/>
        <end position="503"/>
    </location>
</feature>
<dbReference type="SUPFAM" id="SSF49899">
    <property type="entry name" value="Concanavalin A-like lectins/glucanases"/>
    <property type="match status" value="1"/>
</dbReference>
<dbReference type="InterPro" id="IPR017907">
    <property type="entry name" value="Znf_RING_CS"/>
</dbReference>
<dbReference type="Proteomes" id="UP000752171">
    <property type="component" value="Unassembled WGS sequence"/>
</dbReference>
<feature type="region of interest" description="Disordered" evidence="6">
    <location>
        <begin position="77"/>
        <end position="109"/>
    </location>
</feature>
<dbReference type="InterPro" id="IPR013083">
    <property type="entry name" value="Znf_RING/FYVE/PHD"/>
</dbReference>
<gene>
    <name evidence="10" type="primary">TRIM27</name>
    <name evidence="10" type="ORF">AMEX_G27603</name>
</gene>
<keyword evidence="1" id="KW-0479">Metal-binding</keyword>
<evidence type="ECO:0000313" key="10">
    <source>
        <dbReference type="EMBL" id="KAG9259968.1"/>
    </source>
</evidence>
<feature type="compositionally biased region" description="Polar residues" evidence="6">
    <location>
        <begin position="77"/>
        <end position="94"/>
    </location>
</feature>
<dbReference type="KEGG" id="amex:103045655"/>
<dbReference type="SMART" id="SM00449">
    <property type="entry name" value="SPRY"/>
    <property type="match status" value="1"/>
</dbReference>
<dbReference type="SUPFAM" id="SSF57845">
    <property type="entry name" value="B-box zinc-binding domain"/>
    <property type="match status" value="1"/>
</dbReference>
<dbReference type="InterPro" id="IPR001841">
    <property type="entry name" value="Znf_RING"/>
</dbReference>
<keyword evidence="3" id="KW-0862">Zinc</keyword>
<feature type="domain" description="B box-type" evidence="8">
    <location>
        <begin position="107"/>
        <end position="147"/>
    </location>
</feature>
<dbReference type="Gene3D" id="3.30.40.10">
    <property type="entry name" value="Zinc/RING finger domain, C3HC4 (zinc finger)"/>
    <property type="match status" value="1"/>
</dbReference>
<dbReference type="InterPro" id="IPR003879">
    <property type="entry name" value="Butyrophylin_SPRY"/>
</dbReference>
<evidence type="ECO:0000259" key="9">
    <source>
        <dbReference type="PROSITE" id="PS50188"/>
    </source>
</evidence>
<dbReference type="SMART" id="SM00184">
    <property type="entry name" value="RING"/>
    <property type="match status" value="1"/>
</dbReference>
<feature type="domain" description="RING-type" evidence="7">
    <location>
        <begin position="12"/>
        <end position="52"/>
    </location>
</feature>
<dbReference type="Gene3D" id="2.60.120.920">
    <property type="match status" value="1"/>
</dbReference>
<dbReference type="PROSITE" id="PS00518">
    <property type="entry name" value="ZF_RING_1"/>
    <property type="match status" value="1"/>
</dbReference>
<dbReference type="EMBL" id="JAICCE010000025">
    <property type="protein sequence ID" value="KAG9259968.1"/>
    <property type="molecule type" value="Genomic_DNA"/>
</dbReference>
<dbReference type="InterPro" id="IPR013320">
    <property type="entry name" value="ConA-like_dom_sf"/>
</dbReference>
<organism evidence="10 11">
    <name type="scientific">Astyanax mexicanus</name>
    <name type="common">Blind cave fish</name>
    <name type="synonym">Astyanax fasciatus mexicanus</name>
    <dbReference type="NCBI Taxonomy" id="7994"/>
    <lineage>
        <taxon>Eukaryota</taxon>
        <taxon>Metazoa</taxon>
        <taxon>Chordata</taxon>
        <taxon>Craniata</taxon>
        <taxon>Vertebrata</taxon>
        <taxon>Euteleostomi</taxon>
        <taxon>Actinopterygii</taxon>
        <taxon>Neopterygii</taxon>
        <taxon>Teleostei</taxon>
        <taxon>Ostariophysi</taxon>
        <taxon>Characiformes</taxon>
        <taxon>Characoidei</taxon>
        <taxon>Acestrorhamphidae</taxon>
        <taxon>Acestrorhamphinae</taxon>
        <taxon>Astyanax</taxon>
    </lineage>
</organism>
<dbReference type="InterPro" id="IPR006574">
    <property type="entry name" value="PRY"/>
</dbReference>
<dbReference type="PROSITE" id="PS50089">
    <property type="entry name" value="ZF_RING_2"/>
    <property type="match status" value="1"/>
</dbReference>
<dbReference type="Pfam" id="PF15227">
    <property type="entry name" value="zf-C3HC4_4"/>
    <property type="match status" value="1"/>
</dbReference>
<dbReference type="Pfam" id="PF25600">
    <property type="entry name" value="TRIM_CC"/>
    <property type="match status" value="1"/>
</dbReference>
<dbReference type="Gene3D" id="3.30.160.60">
    <property type="entry name" value="Classic Zinc Finger"/>
    <property type="match status" value="1"/>
</dbReference>
<dbReference type="PROSITE" id="PS50119">
    <property type="entry name" value="ZF_BBOX"/>
    <property type="match status" value="1"/>
</dbReference>
<keyword evidence="5" id="KW-0175">Coiled coil</keyword>
<dbReference type="InterPro" id="IPR000315">
    <property type="entry name" value="Znf_B-box"/>
</dbReference>
<feature type="coiled-coil region" evidence="5">
    <location>
        <begin position="212"/>
        <end position="239"/>
    </location>
</feature>
<evidence type="ECO:0000259" key="7">
    <source>
        <dbReference type="PROSITE" id="PS50089"/>
    </source>
</evidence>
<dbReference type="PROSITE" id="PS50188">
    <property type="entry name" value="B302_SPRY"/>
    <property type="match status" value="1"/>
</dbReference>
<evidence type="ECO:0000256" key="3">
    <source>
        <dbReference type="ARBA" id="ARBA00022833"/>
    </source>
</evidence>
<dbReference type="SMART" id="SM00336">
    <property type="entry name" value="BBOX"/>
    <property type="match status" value="1"/>
</dbReference>
<feature type="compositionally biased region" description="Basic and acidic residues" evidence="6">
    <location>
        <begin position="95"/>
        <end position="109"/>
    </location>
</feature>
<dbReference type="SUPFAM" id="SSF57850">
    <property type="entry name" value="RING/U-box"/>
    <property type="match status" value="1"/>
</dbReference>
<proteinExistence type="predicted"/>
<dbReference type="PANTHER" id="PTHR24103">
    <property type="entry name" value="E3 UBIQUITIN-PROTEIN LIGASE TRIM"/>
    <property type="match status" value="1"/>
</dbReference>
<protein>
    <submittedName>
        <fullName evidence="10">Zinc finger protein RFP-like isoform X1</fullName>
    </submittedName>
</protein>
<dbReference type="GO" id="GO:0008270">
    <property type="term" value="F:zinc ion binding"/>
    <property type="evidence" value="ECO:0007669"/>
    <property type="project" value="UniProtKB-KW"/>
</dbReference>
<comment type="caution">
    <text evidence="10">The sequence shown here is derived from an EMBL/GenBank/DDBJ whole genome shotgun (WGS) entry which is preliminary data.</text>
</comment>
<evidence type="ECO:0000256" key="2">
    <source>
        <dbReference type="ARBA" id="ARBA00022771"/>
    </source>
</evidence>
<evidence type="ECO:0000256" key="5">
    <source>
        <dbReference type="SAM" id="Coils"/>
    </source>
</evidence>
<dbReference type="Pfam" id="PF00622">
    <property type="entry name" value="SPRY"/>
    <property type="match status" value="1"/>
</dbReference>
<dbReference type="InterPro" id="IPR001870">
    <property type="entry name" value="B30.2/SPRY"/>
</dbReference>
<dbReference type="InterPro" id="IPR058030">
    <property type="entry name" value="TRIM8/14/16/25/29/45/65_CC"/>
</dbReference>
<name>A0A8T2KLB7_ASTMX</name>
<evidence type="ECO:0000313" key="11">
    <source>
        <dbReference type="Proteomes" id="UP000752171"/>
    </source>
</evidence>
<dbReference type="InterPro" id="IPR003877">
    <property type="entry name" value="SPRY_dom"/>
</dbReference>
<dbReference type="AlphaFoldDB" id="A0A8T2KLB7"/>
<evidence type="ECO:0000259" key="8">
    <source>
        <dbReference type="PROSITE" id="PS50119"/>
    </source>
</evidence>
<accession>A0A8T2KLB7</accession>
<dbReference type="CDD" id="cd13733">
    <property type="entry name" value="SPRY_PRY_C-I_1"/>
    <property type="match status" value="1"/>
</dbReference>
<dbReference type="CDD" id="cd19769">
    <property type="entry name" value="Bbox2_TRIM16-like"/>
    <property type="match status" value="1"/>
</dbReference>
<dbReference type="FunFam" id="2.60.120.920:FF:000004">
    <property type="entry name" value="Butyrophilin subfamily 1 member A1"/>
    <property type="match status" value="1"/>
</dbReference>
<dbReference type="PRINTS" id="PR01407">
    <property type="entry name" value="BUTYPHLNCDUF"/>
</dbReference>
<dbReference type="Pfam" id="PF00643">
    <property type="entry name" value="zf-B_box"/>
    <property type="match status" value="1"/>
</dbReference>
<evidence type="ECO:0000256" key="1">
    <source>
        <dbReference type="ARBA" id="ARBA00022723"/>
    </source>
</evidence>
<dbReference type="SMART" id="SM00589">
    <property type="entry name" value="PRY"/>
    <property type="match status" value="1"/>
</dbReference>
<keyword evidence="2 4" id="KW-0863">Zinc-finger</keyword>
<dbReference type="Pfam" id="PF13765">
    <property type="entry name" value="PRY"/>
    <property type="match status" value="1"/>
</dbReference>
<reference evidence="10 11" key="1">
    <citation type="submission" date="2021-07" db="EMBL/GenBank/DDBJ databases">
        <authorList>
            <person name="Imarazene B."/>
            <person name="Zahm M."/>
            <person name="Klopp C."/>
            <person name="Cabau C."/>
            <person name="Beille S."/>
            <person name="Jouanno E."/>
            <person name="Castinel A."/>
            <person name="Lluch J."/>
            <person name="Gil L."/>
            <person name="Kuchtly C."/>
            <person name="Lopez Roques C."/>
            <person name="Donnadieu C."/>
            <person name="Parrinello H."/>
            <person name="Journot L."/>
            <person name="Du K."/>
            <person name="Schartl M."/>
            <person name="Retaux S."/>
            <person name="Guiguen Y."/>
        </authorList>
    </citation>
    <scope>NUCLEOTIDE SEQUENCE [LARGE SCALE GENOMIC DNA]</scope>
    <source>
        <strain evidence="10">Pach_M1</strain>
        <tissue evidence="10">Testis</tissue>
    </source>
</reference>
<sequence>MASALSEDQFKCCICLDFFNQPVSIPCGHNFCLLCIQQFWNTATRINCPLCKESFPTRPKLSINRALAEITEGFKTSLNISPDQPNSKSRSQSVKGEDERISSHEEPRRNLCGKHRKPLEFYCKSEKIKVCSKCVETQHQGHQTVHVELESIRMRAELNEVASKLQQMIQDREKKGFEIKRSAELHYRSLNKETEQSIEIFNSLKCSFQSELAELTEKQREVTRNADSLSEELQKEIDEIKMKKCTVEQLASIDDDLQLLQNFHSVASLPRTKNWSQTRLITSMSTGTLRRTIEALKEVLRNQEKILCDAELHEIQQYEVDITFDPQTAAPWLVLSSNLKQASLSVGGFQPAVTPSSPSPLRFDSCVCVLGQPGVSSGRHYWVVQVKDKTDWELGVARESINRKGAISVRPDQGFWVVARRKGGHLVACAGPAVTLFSPVERLQRVGVFVDYEGGTVSFYDVESRSHIYSYTRCSFTERLYPYFNPCLHDDGKNTAPLIICPVGGGEVATSDLNQEARRPPPLIRGQSSQGFLLQTTKQ</sequence>
<dbReference type="InterPro" id="IPR050143">
    <property type="entry name" value="TRIM/RBCC"/>
</dbReference>
<dbReference type="InterPro" id="IPR043136">
    <property type="entry name" value="B30.2/SPRY_sf"/>
</dbReference>
<evidence type="ECO:0000256" key="6">
    <source>
        <dbReference type="SAM" id="MobiDB-lite"/>
    </source>
</evidence>
<evidence type="ECO:0000256" key="4">
    <source>
        <dbReference type="PROSITE-ProRule" id="PRU00024"/>
    </source>
</evidence>